<feature type="compositionally biased region" description="Low complexity" evidence="1">
    <location>
        <begin position="68"/>
        <end position="91"/>
    </location>
</feature>
<protein>
    <recommendedName>
        <fullName evidence="5">Tat pathway signal sequence domain protein</fullName>
    </recommendedName>
</protein>
<reference evidence="3" key="1">
    <citation type="journal article" date="2023" name="Int. J. Syst. Evol. Microbiol.">
        <title>Streptomyces meridianus sp. nov. isolated from brackish water of the Tagus estuary in Alcochete, Portugal.</title>
        <authorList>
            <person name="Santos J.D.N."/>
            <person name="Klimek D."/>
            <person name="Calusinska M."/>
            <person name="Lobo Da Cunha A."/>
            <person name="Catita J."/>
            <person name="Goncalves H."/>
            <person name="Gonzalez I."/>
            <person name="Reyes F."/>
            <person name="Lage O.M."/>
        </authorList>
    </citation>
    <scope>NUCLEOTIDE SEQUENCE</scope>
    <source>
        <strain evidence="3">MTZ3.1</strain>
    </source>
</reference>
<keyword evidence="2" id="KW-0472">Membrane</keyword>
<dbReference type="Proteomes" id="UP001167160">
    <property type="component" value="Unassembled WGS sequence"/>
</dbReference>
<dbReference type="RefSeq" id="WP_251419389.1">
    <property type="nucleotide sequence ID" value="NZ_JAMQGM010000068.1"/>
</dbReference>
<feature type="transmembrane region" description="Helical" evidence="2">
    <location>
        <begin position="37"/>
        <end position="59"/>
    </location>
</feature>
<organism evidence="3 4">
    <name type="scientific">Streptomyces meridianus</name>
    <dbReference type="NCBI Taxonomy" id="2938945"/>
    <lineage>
        <taxon>Bacteria</taxon>
        <taxon>Bacillati</taxon>
        <taxon>Actinomycetota</taxon>
        <taxon>Actinomycetes</taxon>
        <taxon>Kitasatosporales</taxon>
        <taxon>Streptomycetaceae</taxon>
        <taxon>Streptomyces</taxon>
    </lineage>
</organism>
<name>A0ABT0XD93_9ACTN</name>
<keyword evidence="2" id="KW-1133">Transmembrane helix</keyword>
<evidence type="ECO:0000256" key="1">
    <source>
        <dbReference type="SAM" id="MobiDB-lite"/>
    </source>
</evidence>
<evidence type="ECO:0008006" key="5">
    <source>
        <dbReference type="Google" id="ProtNLM"/>
    </source>
</evidence>
<keyword evidence="2" id="KW-0812">Transmembrane</keyword>
<dbReference type="EMBL" id="JAMQGM010000068">
    <property type="protein sequence ID" value="MCM2580493.1"/>
    <property type="molecule type" value="Genomic_DNA"/>
</dbReference>
<accession>A0ABT0XD93</accession>
<proteinExistence type="predicted"/>
<keyword evidence="4" id="KW-1185">Reference proteome</keyword>
<evidence type="ECO:0000256" key="2">
    <source>
        <dbReference type="SAM" id="Phobius"/>
    </source>
</evidence>
<sequence length="278" mass="28088">MSFGQGGPFGPGGEHESAPDWAALAEEAEARGRRRRWMLIGGGVLATLAIGGIVATAVIGSGRDDGKPSGLPSPESLPSETAQPEPSFSELSPPPPPNPHDFVADARKDTAPLSADTLFPGGRLTLGGGTYAKGPSGSTTNCAAAASSRLAAVLTGNGCTRVIRATYRKKDVAVTVGVAVFANEARAKRAKAQAAGNIQSLSGGGVPSFCRATACRLSANSYGRYAYFTVSGYLSGAAVTASDTAALRAGKDISGYAFSRIVDRGVAQASAAAERQAG</sequence>
<comment type="caution">
    <text evidence="3">The sequence shown here is derived from an EMBL/GenBank/DDBJ whole genome shotgun (WGS) entry which is preliminary data.</text>
</comment>
<feature type="region of interest" description="Disordered" evidence="1">
    <location>
        <begin position="63"/>
        <end position="105"/>
    </location>
</feature>
<evidence type="ECO:0000313" key="3">
    <source>
        <dbReference type="EMBL" id="MCM2580493.1"/>
    </source>
</evidence>
<evidence type="ECO:0000313" key="4">
    <source>
        <dbReference type="Proteomes" id="UP001167160"/>
    </source>
</evidence>
<gene>
    <name evidence="3" type="ORF">M1E25_24690</name>
</gene>